<feature type="transmembrane region" description="Helical" evidence="6">
    <location>
        <begin position="385"/>
        <end position="407"/>
    </location>
</feature>
<dbReference type="EMBL" id="QPFP01000091">
    <property type="protein sequence ID" value="TEB22473.1"/>
    <property type="molecule type" value="Genomic_DNA"/>
</dbReference>
<dbReference type="OrthoDB" id="2018619at2759"/>
<gene>
    <name evidence="7" type="ORF">FA13DRAFT_1818967</name>
</gene>
<feature type="transmembrane region" description="Helical" evidence="6">
    <location>
        <begin position="360"/>
        <end position="379"/>
    </location>
</feature>
<sequence>MPFSKRFALPELGGKFGPNPRWSNADMDPVPPSKRTWGSWNYVAYWVSDATNVAGWQLASSMLAVGLTWRQALVAIAVGHSIIAGVVVLNGTIGARLHVAFPVLNRSSFGFWLSYFSVISRVVLAMFWFGVQSYTGSEAVYQMLRAIWPSITRMPNHLGETASITTSGIMCYFLYWLIQFPFMFLSPQRLRYLFAIKSVLVPIAWISILIWAMIKAPPGVSLDSSPAKVSGSTASWLWLGAMNSAIGNYSTLSVNIPDFTRYAKSARSQYIQIFVIPVAFTFVGFIGIAVTSAGSVLYGEVLWDPLHLIDRWTNRAAAFFAAFSFVLATLGTNISANSLSAANDMTVLLPKYINIRRGQVICALIGGWALCPWEILASAPGFLTFMAGYTVFLGPFAGIMVVDYWLVHKGNVNVVAMYDPNGIYRYWNGINWRAAAALLASVTPNLPGLINNINPAIDVGNARYLFNIAWLFGFFVASGVYWILSTLFPAKETYMDAPILGEEVWEADLANESISEKSMTKGSEPQDQVTVPQV</sequence>
<evidence type="ECO:0000256" key="5">
    <source>
        <dbReference type="ARBA" id="ARBA00023136"/>
    </source>
</evidence>
<reference evidence="7 8" key="1">
    <citation type="journal article" date="2019" name="Nat. Ecol. Evol.">
        <title>Megaphylogeny resolves global patterns of mushroom evolution.</title>
        <authorList>
            <person name="Varga T."/>
            <person name="Krizsan K."/>
            <person name="Foldi C."/>
            <person name="Dima B."/>
            <person name="Sanchez-Garcia M."/>
            <person name="Sanchez-Ramirez S."/>
            <person name="Szollosi G.J."/>
            <person name="Szarkandi J.G."/>
            <person name="Papp V."/>
            <person name="Albert L."/>
            <person name="Andreopoulos W."/>
            <person name="Angelini C."/>
            <person name="Antonin V."/>
            <person name="Barry K.W."/>
            <person name="Bougher N.L."/>
            <person name="Buchanan P."/>
            <person name="Buyck B."/>
            <person name="Bense V."/>
            <person name="Catcheside P."/>
            <person name="Chovatia M."/>
            <person name="Cooper J."/>
            <person name="Damon W."/>
            <person name="Desjardin D."/>
            <person name="Finy P."/>
            <person name="Geml J."/>
            <person name="Haridas S."/>
            <person name="Hughes K."/>
            <person name="Justo A."/>
            <person name="Karasinski D."/>
            <person name="Kautmanova I."/>
            <person name="Kiss B."/>
            <person name="Kocsube S."/>
            <person name="Kotiranta H."/>
            <person name="LaButti K.M."/>
            <person name="Lechner B.E."/>
            <person name="Liimatainen K."/>
            <person name="Lipzen A."/>
            <person name="Lukacs Z."/>
            <person name="Mihaltcheva S."/>
            <person name="Morgado L.N."/>
            <person name="Niskanen T."/>
            <person name="Noordeloos M.E."/>
            <person name="Ohm R.A."/>
            <person name="Ortiz-Santana B."/>
            <person name="Ovrebo C."/>
            <person name="Racz N."/>
            <person name="Riley R."/>
            <person name="Savchenko A."/>
            <person name="Shiryaev A."/>
            <person name="Soop K."/>
            <person name="Spirin V."/>
            <person name="Szebenyi C."/>
            <person name="Tomsovsky M."/>
            <person name="Tulloss R.E."/>
            <person name="Uehling J."/>
            <person name="Grigoriev I.V."/>
            <person name="Vagvolgyi C."/>
            <person name="Papp T."/>
            <person name="Martin F.M."/>
            <person name="Miettinen O."/>
            <person name="Hibbett D.S."/>
            <person name="Nagy L.G."/>
        </authorList>
    </citation>
    <scope>NUCLEOTIDE SEQUENCE [LARGE SCALE GENOMIC DNA]</scope>
    <source>
        <strain evidence="7 8">FP101781</strain>
    </source>
</reference>
<feature type="transmembrane region" description="Helical" evidence="6">
    <location>
        <begin position="164"/>
        <end position="185"/>
    </location>
</feature>
<dbReference type="GO" id="GO:0005886">
    <property type="term" value="C:plasma membrane"/>
    <property type="evidence" value="ECO:0007669"/>
    <property type="project" value="TreeGrafter"/>
</dbReference>
<proteinExistence type="inferred from homology"/>
<name>A0A4Y7SKR0_COPMI</name>
<dbReference type="NCBIfam" id="TIGR00800">
    <property type="entry name" value="ncs1"/>
    <property type="match status" value="1"/>
</dbReference>
<protein>
    <submittedName>
        <fullName evidence="7">Cytosine-purine permease</fullName>
    </submittedName>
</protein>
<dbReference type="Proteomes" id="UP000298030">
    <property type="component" value="Unassembled WGS sequence"/>
</dbReference>
<dbReference type="PANTHER" id="PTHR30618">
    <property type="entry name" value="NCS1 FAMILY PURINE/PYRIMIDINE TRANSPORTER"/>
    <property type="match status" value="1"/>
</dbReference>
<evidence type="ECO:0000256" key="1">
    <source>
        <dbReference type="ARBA" id="ARBA00004141"/>
    </source>
</evidence>
<feature type="transmembrane region" description="Helical" evidence="6">
    <location>
        <begin position="464"/>
        <end position="484"/>
    </location>
</feature>
<dbReference type="CDD" id="cd11482">
    <property type="entry name" value="SLC-NCS1sbd_NRT1-like"/>
    <property type="match status" value="1"/>
</dbReference>
<keyword evidence="3 6" id="KW-0812">Transmembrane</keyword>
<comment type="subcellular location">
    <subcellularLocation>
        <location evidence="1">Membrane</location>
        <topology evidence="1">Multi-pass membrane protein</topology>
    </subcellularLocation>
</comment>
<dbReference type="InterPro" id="IPR012681">
    <property type="entry name" value="NCS1"/>
</dbReference>
<dbReference type="GO" id="GO:0015205">
    <property type="term" value="F:nucleobase transmembrane transporter activity"/>
    <property type="evidence" value="ECO:0007669"/>
    <property type="project" value="TreeGrafter"/>
</dbReference>
<dbReference type="Gene3D" id="1.10.4160.10">
    <property type="entry name" value="Hydantoin permease"/>
    <property type="match status" value="1"/>
</dbReference>
<dbReference type="FunFam" id="1.10.4160.10:FF:000001">
    <property type="entry name" value="Uracil permease, putative"/>
    <property type="match status" value="1"/>
</dbReference>
<organism evidence="7 8">
    <name type="scientific">Coprinellus micaceus</name>
    <name type="common">Glistening ink-cap mushroom</name>
    <name type="synonym">Coprinus micaceus</name>
    <dbReference type="NCBI Taxonomy" id="71717"/>
    <lineage>
        <taxon>Eukaryota</taxon>
        <taxon>Fungi</taxon>
        <taxon>Dikarya</taxon>
        <taxon>Basidiomycota</taxon>
        <taxon>Agaricomycotina</taxon>
        <taxon>Agaricomycetes</taxon>
        <taxon>Agaricomycetidae</taxon>
        <taxon>Agaricales</taxon>
        <taxon>Agaricineae</taxon>
        <taxon>Psathyrellaceae</taxon>
        <taxon>Coprinellus</taxon>
    </lineage>
</organism>
<accession>A0A4Y7SKR0</accession>
<feature type="transmembrane region" description="Helical" evidence="6">
    <location>
        <begin position="109"/>
        <end position="131"/>
    </location>
</feature>
<evidence type="ECO:0000256" key="3">
    <source>
        <dbReference type="ARBA" id="ARBA00022692"/>
    </source>
</evidence>
<dbReference type="AlphaFoldDB" id="A0A4Y7SKR0"/>
<dbReference type="InterPro" id="IPR001248">
    <property type="entry name" value="Pur-cyt_permease"/>
</dbReference>
<keyword evidence="5 6" id="KW-0472">Membrane</keyword>
<keyword evidence="4 6" id="KW-1133">Transmembrane helix</keyword>
<feature type="transmembrane region" description="Helical" evidence="6">
    <location>
        <begin position="192"/>
        <end position="214"/>
    </location>
</feature>
<dbReference type="InterPro" id="IPR045225">
    <property type="entry name" value="Uracil/uridine/allantoin_perm"/>
</dbReference>
<feature type="transmembrane region" description="Helical" evidence="6">
    <location>
        <begin position="234"/>
        <end position="252"/>
    </location>
</feature>
<comment type="caution">
    <text evidence="7">The sequence shown here is derived from an EMBL/GenBank/DDBJ whole genome shotgun (WGS) entry which is preliminary data.</text>
</comment>
<evidence type="ECO:0000313" key="7">
    <source>
        <dbReference type="EMBL" id="TEB22473.1"/>
    </source>
</evidence>
<comment type="similarity">
    <text evidence="2">Belongs to the purine-cytosine permease (2.A.39) family.</text>
</comment>
<keyword evidence="8" id="KW-1185">Reference proteome</keyword>
<dbReference type="Pfam" id="PF02133">
    <property type="entry name" value="Transp_cyt_pur"/>
    <property type="match status" value="1"/>
</dbReference>
<evidence type="ECO:0000256" key="4">
    <source>
        <dbReference type="ARBA" id="ARBA00022989"/>
    </source>
</evidence>
<feature type="transmembrane region" description="Helical" evidence="6">
    <location>
        <begin position="318"/>
        <end position="339"/>
    </location>
</feature>
<evidence type="ECO:0000313" key="8">
    <source>
        <dbReference type="Proteomes" id="UP000298030"/>
    </source>
</evidence>
<feature type="transmembrane region" description="Helical" evidence="6">
    <location>
        <begin position="273"/>
        <end position="298"/>
    </location>
</feature>
<feature type="transmembrane region" description="Helical" evidence="6">
    <location>
        <begin position="72"/>
        <end position="97"/>
    </location>
</feature>
<evidence type="ECO:0000256" key="2">
    <source>
        <dbReference type="ARBA" id="ARBA00008974"/>
    </source>
</evidence>
<dbReference type="STRING" id="71717.A0A4Y7SKR0"/>
<dbReference type="PANTHER" id="PTHR30618:SF0">
    <property type="entry name" value="PURINE-URACIL PERMEASE NCS1"/>
    <property type="match status" value="1"/>
</dbReference>
<evidence type="ECO:0000256" key="6">
    <source>
        <dbReference type="SAM" id="Phobius"/>
    </source>
</evidence>